<dbReference type="Proteomes" id="UP000829398">
    <property type="component" value="Chromosome 3"/>
</dbReference>
<gene>
    <name evidence="1" type="ORF">KPL71_009596</name>
</gene>
<sequence length="384" mass="45032">MLKQKDSQENDKTNSTFQQVEFEKVKTDPAGVDVTDSDFPSIEDDEEVLTQEPLEQQDSIACRRPRREIHRPARFVDMVAYALLIVDDDVPSTYRETISNPESIQWKRAMNEEMQSLHTNETWELVKLPKENKAIGCKWVYAKKEGFSRKNEIRYKARLVVKGCTQNEGIDYNEVFSLVVKHSYIRILLAMIAQFDLELVQLDVKTAFLHCDLVEEIYMIQPDGFKWYKRFDRFMKGQWYTRNKFDHCVYFRKLQEGSFIYLLLYVDDILIASKSKDEIEKLKTQINQEFEMKDLGEVKKIIVGIVCRYMHNPGKGHWQAVKWILRYIQKTMNIGLLFERDDTIGQGVIGYIDSDYIGDLDKRWSTTGYVFTLAGGPISWKSTL</sequence>
<organism evidence="1 2">
    <name type="scientific">Citrus sinensis</name>
    <name type="common">Sweet orange</name>
    <name type="synonym">Citrus aurantium var. sinensis</name>
    <dbReference type="NCBI Taxonomy" id="2711"/>
    <lineage>
        <taxon>Eukaryota</taxon>
        <taxon>Viridiplantae</taxon>
        <taxon>Streptophyta</taxon>
        <taxon>Embryophyta</taxon>
        <taxon>Tracheophyta</taxon>
        <taxon>Spermatophyta</taxon>
        <taxon>Magnoliopsida</taxon>
        <taxon>eudicotyledons</taxon>
        <taxon>Gunneridae</taxon>
        <taxon>Pentapetalae</taxon>
        <taxon>rosids</taxon>
        <taxon>malvids</taxon>
        <taxon>Sapindales</taxon>
        <taxon>Rutaceae</taxon>
        <taxon>Aurantioideae</taxon>
        <taxon>Citrus</taxon>
    </lineage>
</organism>
<reference evidence="2" key="1">
    <citation type="journal article" date="2023" name="Hortic. Res.">
        <title>A chromosome-level phased genome enabling allele-level studies in sweet orange: a case study on citrus Huanglongbing tolerance.</title>
        <authorList>
            <person name="Wu B."/>
            <person name="Yu Q."/>
            <person name="Deng Z."/>
            <person name="Duan Y."/>
            <person name="Luo F."/>
            <person name="Gmitter F. Jr."/>
        </authorList>
    </citation>
    <scope>NUCLEOTIDE SEQUENCE [LARGE SCALE GENOMIC DNA]</scope>
    <source>
        <strain evidence="2">cv. Valencia</strain>
    </source>
</reference>
<dbReference type="EMBL" id="CM039172">
    <property type="protein sequence ID" value="KAH9784289.1"/>
    <property type="molecule type" value="Genomic_DNA"/>
</dbReference>
<accession>A0ACB8MEQ5</accession>
<evidence type="ECO:0000313" key="1">
    <source>
        <dbReference type="EMBL" id="KAH9784289.1"/>
    </source>
</evidence>
<name>A0ACB8MEQ5_CITSI</name>
<protein>
    <submittedName>
        <fullName evidence="1">Uncharacterized protein</fullName>
    </submittedName>
</protein>
<comment type="caution">
    <text evidence="1">The sequence shown here is derived from an EMBL/GenBank/DDBJ whole genome shotgun (WGS) entry which is preliminary data.</text>
</comment>
<proteinExistence type="predicted"/>
<evidence type="ECO:0000313" key="2">
    <source>
        <dbReference type="Proteomes" id="UP000829398"/>
    </source>
</evidence>
<keyword evidence="2" id="KW-1185">Reference proteome</keyword>